<dbReference type="AlphaFoldDB" id="A0A401TXI5"/>
<reference evidence="2 3" key="1">
    <citation type="journal article" date="2018" name="Nat. Ecol. Evol.">
        <title>Shark genomes provide insights into elasmobranch evolution and the origin of vertebrates.</title>
        <authorList>
            <person name="Hara Y"/>
            <person name="Yamaguchi K"/>
            <person name="Onimaru K"/>
            <person name="Kadota M"/>
            <person name="Koyanagi M"/>
            <person name="Keeley SD"/>
            <person name="Tatsumi K"/>
            <person name="Tanaka K"/>
            <person name="Motone F"/>
            <person name="Kageyama Y"/>
            <person name="Nozu R"/>
            <person name="Adachi N"/>
            <person name="Nishimura O"/>
            <person name="Nakagawa R"/>
            <person name="Tanegashima C"/>
            <person name="Kiyatake I"/>
            <person name="Matsumoto R"/>
            <person name="Murakumo K"/>
            <person name="Nishida K"/>
            <person name="Terakita A"/>
            <person name="Kuratani S"/>
            <person name="Sato K"/>
            <person name="Hyodo S Kuraku.S."/>
        </authorList>
    </citation>
    <scope>NUCLEOTIDE SEQUENCE [LARGE SCALE GENOMIC DNA]</scope>
</reference>
<keyword evidence="3" id="KW-1185">Reference proteome</keyword>
<dbReference type="EMBL" id="BEZZ01211297">
    <property type="protein sequence ID" value="GCC47355.1"/>
    <property type="molecule type" value="Genomic_DNA"/>
</dbReference>
<feature type="compositionally biased region" description="Acidic residues" evidence="1">
    <location>
        <begin position="86"/>
        <end position="95"/>
    </location>
</feature>
<accession>A0A401TXI5</accession>
<gene>
    <name evidence="2" type="ORF">chiPu_0031506</name>
</gene>
<comment type="caution">
    <text evidence="2">The sequence shown here is derived from an EMBL/GenBank/DDBJ whole genome shotgun (WGS) entry which is preliminary data.</text>
</comment>
<name>A0A401TXI5_CHIPU</name>
<proteinExistence type="predicted"/>
<evidence type="ECO:0000313" key="2">
    <source>
        <dbReference type="EMBL" id="GCC47355.1"/>
    </source>
</evidence>
<feature type="region of interest" description="Disordered" evidence="1">
    <location>
        <begin position="1"/>
        <end position="128"/>
    </location>
</feature>
<feature type="compositionally biased region" description="Low complexity" evidence="1">
    <location>
        <begin position="60"/>
        <end position="73"/>
    </location>
</feature>
<evidence type="ECO:0000313" key="3">
    <source>
        <dbReference type="Proteomes" id="UP000287033"/>
    </source>
</evidence>
<sequence length="128" mass="13376">MDLEQEPKVKVAAAAAPAEPPKAGEAAEGEVSPPDSTAEQPGPSGAEPAAVKEEGEGTEAEVGGQAQAQAQAQADKKPAAPREGGAEEEEDDEEGDAVHQAKKLRVEPARDKKDKKQKVDEDEIQKMQ</sequence>
<dbReference type="Proteomes" id="UP000287033">
    <property type="component" value="Unassembled WGS sequence"/>
</dbReference>
<feature type="compositionally biased region" description="Basic and acidic residues" evidence="1">
    <location>
        <begin position="96"/>
        <end position="119"/>
    </location>
</feature>
<protein>
    <submittedName>
        <fullName evidence="2">Uncharacterized protein</fullName>
    </submittedName>
</protein>
<feature type="compositionally biased region" description="Low complexity" evidence="1">
    <location>
        <begin position="10"/>
        <end position="31"/>
    </location>
</feature>
<evidence type="ECO:0000256" key="1">
    <source>
        <dbReference type="SAM" id="MobiDB-lite"/>
    </source>
</evidence>
<organism evidence="2 3">
    <name type="scientific">Chiloscyllium punctatum</name>
    <name type="common">Brownbanded bambooshark</name>
    <name type="synonym">Hemiscyllium punctatum</name>
    <dbReference type="NCBI Taxonomy" id="137246"/>
    <lineage>
        <taxon>Eukaryota</taxon>
        <taxon>Metazoa</taxon>
        <taxon>Chordata</taxon>
        <taxon>Craniata</taxon>
        <taxon>Vertebrata</taxon>
        <taxon>Chondrichthyes</taxon>
        <taxon>Elasmobranchii</taxon>
        <taxon>Galeomorphii</taxon>
        <taxon>Galeoidea</taxon>
        <taxon>Orectolobiformes</taxon>
        <taxon>Hemiscylliidae</taxon>
        <taxon>Chiloscyllium</taxon>
    </lineage>
</organism>